<dbReference type="AlphaFoldDB" id="A0A9D4NE45"/>
<reference evidence="7" key="1">
    <citation type="journal article" date="2019" name="bioRxiv">
        <title>The Genome of the Zebra Mussel, Dreissena polymorpha: A Resource for Invasive Species Research.</title>
        <authorList>
            <person name="McCartney M.A."/>
            <person name="Auch B."/>
            <person name="Kono T."/>
            <person name="Mallez S."/>
            <person name="Zhang Y."/>
            <person name="Obille A."/>
            <person name="Becker A."/>
            <person name="Abrahante J.E."/>
            <person name="Garbe J."/>
            <person name="Badalamenti J.P."/>
            <person name="Herman A."/>
            <person name="Mangelson H."/>
            <person name="Liachko I."/>
            <person name="Sullivan S."/>
            <person name="Sone E.D."/>
            <person name="Koren S."/>
            <person name="Silverstein K.A.T."/>
            <person name="Beckman K.B."/>
            <person name="Gohl D.M."/>
        </authorList>
    </citation>
    <scope>NUCLEOTIDE SEQUENCE</scope>
    <source>
        <strain evidence="7">Duluth1</strain>
        <tissue evidence="7">Whole animal</tissue>
    </source>
</reference>
<accession>A0A9D4NE45</accession>
<proteinExistence type="predicted"/>
<dbReference type="Proteomes" id="UP000828390">
    <property type="component" value="Unassembled WGS sequence"/>
</dbReference>
<dbReference type="PANTHER" id="PTHR23399:SF2">
    <property type="entry name" value="DEOXYNUCLEOTIDYLTRANSFERASE TERMINAL-INTERACTING PROTEIN 1"/>
    <property type="match status" value="1"/>
</dbReference>
<evidence type="ECO:0000256" key="1">
    <source>
        <dbReference type="ARBA" id="ARBA00004123"/>
    </source>
</evidence>
<dbReference type="InterPro" id="IPR026064">
    <property type="entry name" value="TdIF1"/>
</dbReference>
<feature type="region of interest" description="Disordered" evidence="4">
    <location>
        <begin position="640"/>
        <end position="696"/>
    </location>
</feature>
<dbReference type="InterPro" id="IPR049121">
    <property type="entry name" value="TdIF1_C"/>
</dbReference>
<keyword evidence="8" id="KW-1185">Reference proteome</keyword>
<feature type="domain" description="DNTTIP1 dimerisation" evidence="5">
    <location>
        <begin position="571"/>
        <end position="637"/>
    </location>
</feature>
<evidence type="ECO:0000256" key="2">
    <source>
        <dbReference type="ARBA" id="ARBA00023125"/>
    </source>
</evidence>
<comment type="caution">
    <text evidence="7">The sequence shown here is derived from an EMBL/GenBank/DDBJ whole genome shotgun (WGS) entry which is preliminary data.</text>
</comment>
<dbReference type="Pfam" id="PF18192">
    <property type="entry name" value="DNTTIP1_dimer"/>
    <property type="match status" value="1"/>
</dbReference>
<keyword evidence="3" id="KW-0539">Nucleus</keyword>
<feature type="region of interest" description="Disordered" evidence="4">
    <location>
        <begin position="80"/>
        <end position="109"/>
    </location>
</feature>
<protein>
    <recommendedName>
        <fullName evidence="9">DNTTIP1</fullName>
    </recommendedName>
</protein>
<evidence type="ECO:0000256" key="4">
    <source>
        <dbReference type="SAM" id="MobiDB-lite"/>
    </source>
</evidence>
<comment type="subcellular location">
    <subcellularLocation>
        <location evidence="1">Nucleus</location>
    </subcellularLocation>
</comment>
<dbReference type="GO" id="GO:0003677">
    <property type="term" value="F:DNA binding"/>
    <property type="evidence" value="ECO:0007669"/>
    <property type="project" value="UniProtKB-KW"/>
</dbReference>
<evidence type="ECO:0000313" key="7">
    <source>
        <dbReference type="EMBL" id="KAH3891582.1"/>
    </source>
</evidence>
<feature type="compositionally biased region" description="Polar residues" evidence="4">
    <location>
        <begin position="656"/>
        <end position="666"/>
    </location>
</feature>
<feature type="region of interest" description="Disordered" evidence="4">
    <location>
        <begin position="841"/>
        <end position="902"/>
    </location>
</feature>
<organism evidence="7 8">
    <name type="scientific">Dreissena polymorpha</name>
    <name type="common">Zebra mussel</name>
    <name type="synonym">Mytilus polymorpha</name>
    <dbReference type="NCBI Taxonomy" id="45954"/>
    <lineage>
        <taxon>Eukaryota</taxon>
        <taxon>Metazoa</taxon>
        <taxon>Spiralia</taxon>
        <taxon>Lophotrochozoa</taxon>
        <taxon>Mollusca</taxon>
        <taxon>Bivalvia</taxon>
        <taxon>Autobranchia</taxon>
        <taxon>Heteroconchia</taxon>
        <taxon>Euheterodonta</taxon>
        <taxon>Imparidentia</taxon>
        <taxon>Neoheterodontei</taxon>
        <taxon>Myida</taxon>
        <taxon>Dreissenoidea</taxon>
        <taxon>Dreissenidae</taxon>
        <taxon>Dreissena</taxon>
    </lineage>
</organism>
<dbReference type="GO" id="GO:0031491">
    <property type="term" value="F:nucleosome binding"/>
    <property type="evidence" value="ECO:0007669"/>
    <property type="project" value="TreeGrafter"/>
</dbReference>
<feature type="compositionally biased region" description="Basic and acidic residues" evidence="4">
    <location>
        <begin position="676"/>
        <end position="685"/>
    </location>
</feature>
<dbReference type="GO" id="GO:0005634">
    <property type="term" value="C:nucleus"/>
    <property type="evidence" value="ECO:0007669"/>
    <property type="project" value="UniProtKB-SubCell"/>
</dbReference>
<dbReference type="Pfam" id="PF21229">
    <property type="entry name" value="TdIF1_2nd"/>
    <property type="match status" value="1"/>
</dbReference>
<dbReference type="EMBL" id="JAIWYP010000001">
    <property type="protein sequence ID" value="KAH3891582.1"/>
    <property type="molecule type" value="Genomic_DNA"/>
</dbReference>
<evidence type="ECO:0000259" key="6">
    <source>
        <dbReference type="Pfam" id="PF21229"/>
    </source>
</evidence>
<evidence type="ECO:0000256" key="3">
    <source>
        <dbReference type="ARBA" id="ARBA00023242"/>
    </source>
</evidence>
<feature type="domain" description="TdIF1 C-terminal" evidence="6">
    <location>
        <begin position="730"/>
        <end position="826"/>
    </location>
</feature>
<reference evidence="7" key="2">
    <citation type="submission" date="2020-11" db="EMBL/GenBank/DDBJ databases">
        <authorList>
            <person name="McCartney M.A."/>
            <person name="Auch B."/>
            <person name="Kono T."/>
            <person name="Mallez S."/>
            <person name="Becker A."/>
            <person name="Gohl D.M."/>
            <person name="Silverstein K.A.T."/>
            <person name="Koren S."/>
            <person name="Bechman K.B."/>
            <person name="Herman A."/>
            <person name="Abrahante J.E."/>
            <person name="Garbe J."/>
        </authorList>
    </citation>
    <scope>NUCLEOTIDE SEQUENCE</scope>
    <source>
        <strain evidence="7">Duluth1</strain>
        <tissue evidence="7">Whole animal</tissue>
    </source>
</reference>
<dbReference type="InterPro" id="IPR041384">
    <property type="entry name" value="DNTTIP1_dimer"/>
</dbReference>
<feature type="compositionally biased region" description="Polar residues" evidence="4">
    <location>
        <begin position="640"/>
        <end position="649"/>
    </location>
</feature>
<evidence type="ECO:0000313" key="8">
    <source>
        <dbReference type="Proteomes" id="UP000828390"/>
    </source>
</evidence>
<keyword evidence="2" id="KW-0238">DNA-binding</keyword>
<gene>
    <name evidence="7" type="ORF">DPMN_015686</name>
</gene>
<feature type="compositionally biased region" description="Basic and acidic residues" evidence="4">
    <location>
        <begin position="232"/>
        <end position="245"/>
    </location>
</feature>
<dbReference type="PANTHER" id="PTHR23399">
    <property type="entry name" value="DEOXYNUCLEOTIDYLTRANSFERASE TERMINAL-INTERACTING PROTEIN 1"/>
    <property type="match status" value="1"/>
</dbReference>
<evidence type="ECO:0000259" key="5">
    <source>
        <dbReference type="Pfam" id="PF18192"/>
    </source>
</evidence>
<feature type="region of interest" description="Disordered" evidence="4">
    <location>
        <begin position="223"/>
        <end position="245"/>
    </location>
</feature>
<name>A0A9D4NE45_DREPO</name>
<evidence type="ECO:0008006" key="9">
    <source>
        <dbReference type="Google" id="ProtNLM"/>
    </source>
</evidence>
<sequence length="902" mass="99239">MDRKQQERRSISPARAGNVRPVVAVSTGWTPTMNILSTILRSPHPNMGPVGPEIRGSVRPNMNASIRGMSPIRIITSLPGSGSVVSPKSSLSPSRTPTTLPPKKSLSPSRPIYVESISTNPPTQIVTQFTAQGQSRPSQGQGQLLSHLPLLAQKLQKEGLSHEKIFQQYKGQESLQAVSQPSYISQKLAGQVVQTSPGPRSQGQPLPAHQRVLTPPPVAVIRRTPSPAHMPQGEDTRARWSPEKPRSHAVNLVKPHEEQIKAQNQEFRPADLNKVMNQAQQQIRSQILQGGLSPITPADPVQRPWSHDHASLIQNPANSHPLITQSLTGVNPRTSHVPIRQHVSPTSGSVGGVSSASNSSSAASVISNVQVTGFMPVVLPSQSRSMHVSSQNVPVVSSFVSLSRPSMSSSSKSYQTVETVLLSRALTSGAVTQAGPPNITISNRSTIPTQEKIAQKIPRNPFTFPATPPVSLSNERPAFQTSQSNLVIDEDLPSEKKRHRSDDMPQLSPVGKMKREVDENDEELVPIPYAFNMRIQTLANFPNNPHNRPTYRATSVAIDKAKRGCITNPAKSLDIIRENLQKSINKEIDAVIQTYMDKFFKLGIKNIRLNNGEASVTDDHIHAVRRQILEEAKKMYMSVTTESNRQSVSPARDLSGSVSDTGSSGRRSALSKRRHPSDTDSEASHRPAALKKKKGRLFVNLTGRSTPSKLAIQQAKREGPKFEPERLNEETMFVMGSKANKAMGFGATRGRLYMKHPDLFKYNGDQDDKTWLYEHQHMPATGGKSYLIVLNDVRELALSDEYKDTPGINVETLTGFTVPMWMIEKMQAQMVSMRTDLPKQAKYRSRSATPNVTDENLDVESPPKELPFACFSSPKQSTMLEASPAEDDMDFLTTESDNRDTP</sequence>